<reference evidence="1 2" key="1">
    <citation type="submission" date="2024-02" db="EMBL/GenBank/DDBJ databases">
        <title>De novo assembly and annotation of 12 fungi associated with fruit tree decline syndrome in Ontario, Canada.</title>
        <authorList>
            <person name="Sulman M."/>
            <person name="Ellouze W."/>
            <person name="Ilyukhin E."/>
        </authorList>
    </citation>
    <scope>NUCLEOTIDE SEQUENCE [LARGE SCALE GENOMIC DNA]</scope>
    <source>
        <strain evidence="1 2">M97-236</strain>
    </source>
</reference>
<gene>
    <name evidence="1" type="ORF">SLS59_006969</name>
</gene>
<protein>
    <submittedName>
        <fullName evidence="1">Uncharacterized protein</fullName>
    </submittedName>
</protein>
<proteinExistence type="predicted"/>
<organism evidence="1 2">
    <name type="scientific">Nothophoma quercina</name>
    <dbReference type="NCBI Taxonomy" id="749835"/>
    <lineage>
        <taxon>Eukaryota</taxon>
        <taxon>Fungi</taxon>
        <taxon>Dikarya</taxon>
        <taxon>Ascomycota</taxon>
        <taxon>Pezizomycotina</taxon>
        <taxon>Dothideomycetes</taxon>
        <taxon>Pleosporomycetidae</taxon>
        <taxon>Pleosporales</taxon>
        <taxon>Pleosporineae</taxon>
        <taxon>Didymellaceae</taxon>
        <taxon>Nothophoma</taxon>
    </lineage>
</organism>
<dbReference type="EMBL" id="JAKIXB020000023">
    <property type="protein sequence ID" value="KAL1598285.1"/>
    <property type="molecule type" value="Genomic_DNA"/>
</dbReference>
<sequence length="69" mass="7502">MPAAPKSFLPAFAGFIVFAFSYTFVQANKEGAAMDMARTRWEHQHASARNVLSGGVTALEALEEKIVKS</sequence>
<evidence type="ECO:0000313" key="1">
    <source>
        <dbReference type="EMBL" id="KAL1598285.1"/>
    </source>
</evidence>
<name>A0ABR3R1I0_9PLEO</name>
<dbReference type="Proteomes" id="UP001521222">
    <property type="component" value="Unassembled WGS sequence"/>
</dbReference>
<comment type="caution">
    <text evidence="1">The sequence shown here is derived from an EMBL/GenBank/DDBJ whole genome shotgun (WGS) entry which is preliminary data.</text>
</comment>
<keyword evidence="2" id="KW-1185">Reference proteome</keyword>
<accession>A0ABR3R1I0</accession>
<evidence type="ECO:0000313" key="2">
    <source>
        <dbReference type="Proteomes" id="UP001521222"/>
    </source>
</evidence>